<dbReference type="PROSITE" id="PS51518">
    <property type="entry name" value="SGF29_C"/>
    <property type="match status" value="1"/>
</dbReference>
<dbReference type="InterPro" id="IPR047288">
    <property type="entry name" value="Tudor_SGF29_rpt1"/>
</dbReference>
<dbReference type="CDD" id="cd20394">
    <property type="entry name" value="Tudor_SGF29_rpt2"/>
    <property type="match status" value="1"/>
</dbReference>
<dbReference type="GO" id="GO:0000124">
    <property type="term" value="C:SAGA complex"/>
    <property type="evidence" value="ECO:0007669"/>
    <property type="project" value="InterPro"/>
</dbReference>
<feature type="compositionally biased region" description="Low complexity" evidence="5">
    <location>
        <begin position="38"/>
        <end position="57"/>
    </location>
</feature>
<dbReference type="Gene3D" id="2.30.30.140">
    <property type="match status" value="1"/>
</dbReference>
<keyword evidence="4" id="KW-0539">Nucleus</keyword>
<evidence type="ECO:0000256" key="1">
    <source>
        <dbReference type="ARBA" id="ARBA00004123"/>
    </source>
</evidence>
<dbReference type="OrthoDB" id="10265994at2759"/>
<evidence type="ECO:0000256" key="3">
    <source>
        <dbReference type="ARBA" id="ARBA00023163"/>
    </source>
</evidence>
<reference evidence="7" key="2">
    <citation type="submission" date="2021-02" db="EMBL/GenBank/DDBJ databases">
        <title>Aspergillus puulaauensis MK2 genome sequence.</title>
        <authorList>
            <person name="Futagami T."/>
            <person name="Mori K."/>
            <person name="Kadooka C."/>
            <person name="Tanaka T."/>
        </authorList>
    </citation>
    <scope>NUCLEOTIDE SEQUENCE</scope>
    <source>
        <strain evidence="7">MK2</strain>
    </source>
</reference>
<dbReference type="PANTHER" id="PTHR21539:SF0">
    <property type="entry name" value="SAGA-ASSOCIATED FACTOR 29"/>
    <property type="match status" value="1"/>
</dbReference>
<dbReference type="RefSeq" id="XP_041550724.1">
    <property type="nucleotide sequence ID" value="XM_041697412.1"/>
</dbReference>
<evidence type="ECO:0000256" key="4">
    <source>
        <dbReference type="ARBA" id="ARBA00023242"/>
    </source>
</evidence>
<dbReference type="PANTHER" id="PTHR21539">
    <property type="entry name" value="SAGA-ASSOCIATED FACTOR 29"/>
    <property type="match status" value="1"/>
</dbReference>
<gene>
    <name evidence="7" type="primary">SGF29</name>
    <name evidence="7" type="ORF">APUU_11358A</name>
</gene>
<dbReference type="Proteomes" id="UP000654913">
    <property type="component" value="Chromosome 1"/>
</dbReference>
<feature type="domain" description="SGF29 C-terminal" evidence="6">
    <location>
        <begin position="332"/>
        <end position="466"/>
    </location>
</feature>
<evidence type="ECO:0000256" key="2">
    <source>
        <dbReference type="ARBA" id="ARBA00023015"/>
    </source>
</evidence>
<proteinExistence type="predicted"/>
<dbReference type="CDD" id="cd20393">
    <property type="entry name" value="Tudor_SGF29_rpt1"/>
    <property type="match status" value="1"/>
</dbReference>
<dbReference type="InterPro" id="IPR010750">
    <property type="entry name" value="SGF29_tudor-like_dom"/>
</dbReference>
<evidence type="ECO:0000256" key="5">
    <source>
        <dbReference type="SAM" id="MobiDB-lite"/>
    </source>
</evidence>
<keyword evidence="3" id="KW-0804">Transcription</keyword>
<feature type="compositionally biased region" description="Basic residues" evidence="5">
    <location>
        <begin position="73"/>
        <end position="84"/>
    </location>
</feature>
<evidence type="ECO:0000313" key="7">
    <source>
        <dbReference type="EMBL" id="BCS18530.1"/>
    </source>
</evidence>
<name>A0A7R7XC28_9EURO</name>
<comment type="subcellular location">
    <subcellularLocation>
        <location evidence="1">Nucleus</location>
    </subcellularLocation>
</comment>
<feature type="region of interest" description="Disordered" evidence="5">
    <location>
        <begin position="253"/>
        <end position="314"/>
    </location>
</feature>
<sequence length="466" mass="51021">MGSANHRKPPGDTDRAPGSAPAPKLRQNDARAKKSRRPAAQLQSQLQPRSLSPVSSQAQAEGPPHPESARGKLVVHPHSLRRGAARGTRSANNRELISAFEWAALEIEKQHSPEGASTTAENRNQGHWPKVVVPVPKPHTKKMSRNRPRGPPMPRDNGLAANEETDMWNKILQDLRKAKEKNDKQKELAEQIGALNEKIGREGGKPTLSQHNQLDGLYRQMLKLCEDERAILQDEPSDVIKNLGLLTALRQASEAEAPLSRAASLTKSRKKRNDMDGSATDSPGPSGVSDKGSRSKNGTQRSTSVSSTQVRDNVQVKIEEGSESAKATPAERNGQLAVGAEVVFKHNKNKQGVEGEGIQCIIKGITGEGSKKRYDVQDPEPNENGEQGAVYKTTAVSLIPIPRMGSILPSFSVGKQVLARYPDTTTFYRAEVMGSKKDTYRLKFEGEEDDKEMEVDRRFVLDIAGK</sequence>
<dbReference type="FunFam" id="2.30.30.140:FF:000055">
    <property type="entry name" value="SAGA complex component"/>
    <property type="match status" value="1"/>
</dbReference>
<organism evidence="7 8">
    <name type="scientific">Aspergillus puulaauensis</name>
    <dbReference type="NCBI Taxonomy" id="1220207"/>
    <lineage>
        <taxon>Eukaryota</taxon>
        <taxon>Fungi</taxon>
        <taxon>Dikarya</taxon>
        <taxon>Ascomycota</taxon>
        <taxon>Pezizomycotina</taxon>
        <taxon>Eurotiomycetes</taxon>
        <taxon>Eurotiomycetidae</taxon>
        <taxon>Eurotiales</taxon>
        <taxon>Aspergillaceae</taxon>
        <taxon>Aspergillus</taxon>
    </lineage>
</organism>
<dbReference type="EMBL" id="AP024443">
    <property type="protein sequence ID" value="BCS18530.1"/>
    <property type="molecule type" value="Genomic_DNA"/>
</dbReference>
<feature type="compositionally biased region" description="Basic residues" evidence="5">
    <location>
        <begin position="138"/>
        <end position="148"/>
    </location>
</feature>
<keyword evidence="8" id="KW-1185">Reference proteome</keyword>
<evidence type="ECO:0000313" key="8">
    <source>
        <dbReference type="Proteomes" id="UP000654913"/>
    </source>
</evidence>
<evidence type="ECO:0000259" key="6">
    <source>
        <dbReference type="PROSITE" id="PS51518"/>
    </source>
</evidence>
<feature type="compositionally biased region" description="Polar residues" evidence="5">
    <location>
        <begin position="115"/>
        <end position="125"/>
    </location>
</feature>
<accession>A0A7R7XC28</accession>
<reference evidence="7" key="1">
    <citation type="submission" date="2021-01" db="EMBL/GenBank/DDBJ databases">
        <authorList>
            <consortium name="Aspergillus puulaauensis MK2 genome sequencing consortium"/>
            <person name="Kazuki M."/>
            <person name="Futagami T."/>
        </authorList>
    </citation>
    <scope>NUCLEOTIDE SEQUENCE</scope>
    <source>
        <strain evidence="7">MK2</strain>
    </source>
</reference>
<dbReference type="AlphaFoldDB" id="A0A7R7XC28"/>
<dbReference type="InterPro" id="IPR047287">
    <property type="entry name" value="Tudor_SGF29_rpt2"/>
</dbReference>
<keyword evidence="2" id="KW-0805">Transcription regulation</keyword>
<dbReference type="KEGG" id="apuu:APUU_11358A"/>
<dbReference type="GeneID" id="64968535"/>
<protein>
    <submittedName>
        <fullName evidence="7">SAGA HAT/Core module component</fullName>
    </submittedName>
</protein>
<feature type="region of interest" description="Disordered" evidence="5">
    <location>
        <begin position="1"/>
        <end position="93"/>
    </location>
</feature>
<feature type="region of interest" description="Disordered" evidence="5">
    <location>
        <begin position="110"/>
        <end position="164"/>
    </location>
</feature>
<feature type="compositionally biased region" description="Low complexity" evidence="5">
    <location>
        <begin position="299"/>
        <end position="311"/>
    </location>
</feature>
<dbReference type="InterPro" id="IPR037802">
    <property type="entry name" value="SGF29"/>
</dbReference>
<dbReference type="GO" id="GO:0005634">
    <property type="term" value="C:nucleus"/>
    <property type="evidence" value="ECO:0007669"/>
    <property type="project" value="UniProtKB-SubCell"/>
</dbReference>
<dbReference type="Pfam" id="PF07039">
    <property type="entry name" value="SGF29_Tudor"/>
    <property type="match status" value="1"/>
</dbReference>